<evidence type="ECO:0000256" key="4">
    <source>
        <dbReference type="RuleBase" id="RU003719"/>
    </source>
</evidence>
<keyword evidence="3" id="KW-0520">NAD</keyword>
<proteinExistence type="inferred from homology"/>
<evidence type="ECO:0000313" key="7">
    <source>
        <dbReference type="EMBL" id="ACZ41192.1"/>
    </source>
</evidence>
<dbReference type="Pfam" id="PF02826">
    <property type="entry name" value="2-Hacid_dh_C"/>
    <property type="match status" value="1"/>
</dbReference>
<protein>
    <submittedName>
        <fullName evidence="7">D-isomer specific 2-hydroxyacid dehydrogenase NAD-binding protein</fullName>
    </submittedName>
</protein>
<dbReference type="STRING" id="525904.Tter_0270"/>
<dbReference type="eggNOG" id="COG1052">
    <property type="taxonomic scope" value="Bacteria"/>
</dbReference>
<dbReference type="PANTHER" id="PTHR43761:SF1">
    <property type="entry name" value="D-ISOMER SPECIFIC 2-HYDROXYACID DEHYDROGENASE CATALYTIC DOMAIN-CONTAINING PROTEIN-RELATED"/>
    <property type="match status" value="1"/>
</dbReference>
<dbReference type="InterPro" id="IPR050418">
    <property type="entry name" value="D-iso_2-hydroxyacid_DH_PdxB"/>
</dbReference>
<dbReference type="GO" id="GO:0016616">
    <property type="term" value="F:oxidoreductase activity, acting on the CH-OH group of donors, NAD or NADP as acceptor"/>
    <property type="evidence" value="ECO:0007669"/>
    <property type="project" value="InterPro"/>
</dbReference>
<dbReference type="GO" id="GO:0003714">
    <property type="term" value="F:transcription corepressor activity"/>
    <property type="evidence" value="ECO:0007669"/>
    <property type="project" value="InterPro"/>
</dbReference>
<organism evidence="7 8">
    <name type="scientific">Thermobaculum terrenum (strain ATCC BAA-798 / CCMEE 7001 / YNP1)</name>
    <dbReference type="NCBI Taxonomy" id="525904"/>
    <lineage>
        <taxon>Bacteria</taxon>
        <taxon>Bacillati</taxon>
        <taxon>Chloroflexota</taxon>
        <taxon>Chloroflexia</taxon>
        <taxon>Candidatus Thermobaculales</taxon>
        <taxon>Candidatus Thermobaculaceae</taxon>
        <taxon>Thermobaculum</taxon>
    </lineage>
</organism>
<dbReference type="InterPro" id="IPR036291">
    <property type="entry name" value="NAD(P)-bd_dom_sf"/>
</dbReference>
<evidence type="ECO:0000259" key="6">
    <source>
        <dbReference type="Pfam" id="PF02826"/>
    </source>
</evidence>
<dbReference type="EMBL" id="CP001825">
    <property type="protein sequence ID" value="ACZ41192.1"/>
    <property type="molecule type" value="Genomic_DNA"/>
</dbReference>
<evidence type="ECO:0000256" key="2">
    <source>
        <dbReference type="ARBA" id="ARBA00023002"/>
    </source>
</evidence>
<dbReference type="InterPro" id="IPR006139">
    <property type="entry name" value="D-isomer_2_OHA_DH_cat_dom"/>
</dbReference>
<evidence type="ECO:0000259" key="5">
    <source>
        <dbReference type="Pfam" id="PF00389"/>
    </source>
</evidence>
<comment type="similarity">
    <text evidence="1 4">Belongs to the D-isomer specific 2-hydroxyacid dehydrogenase family.</text>
</comment>
<dbReference type="Proteomes" id="UP000000323">
    <property type="component" value="Chromosome 1"/>
</dbReference>
<evidence type="ECO:0000313" key="8">
    <source>
        <dbReference type="Proteomes" id="UP000000323"/>
    </source>
</evidence>
<dbReference type="SUPFAM" id="SSF52283">
    <property type="entry name" value="Formate/glycerate dehydrogenase catalytic domain-like"/>
    <property type="match status" value="1"/>
</dbReference>
<name>D1CE36_THET1</name>
<dbReference type="HOGENOM" id="CLU_019796_1_3_0"/>
<dbReference type="Pfam" id="PF00389">
    <property type="entry name" value="2-Hacid_dh"/>
    <property type="match status" value="1"/>
</dbReference>
<dbReference type="GO" id="GO:0051287">
    <property type="term" value="F:NAD binding"/>
    <property type="evidence" value="ECO:0007669"/>
    <property type="project" value="InterPro"/>
</dbReference>
<dbReference type="PROSITE" id="PS00065">
    <property type="entry name" value="D_2_HYDROXYACID_DH_1"/>
    <property type="match status" value="1"/>
</dbReference>
<dbReference type="RefSeq" id="WP_012874227.1">
    <property type="nucleotide sequence ID" value="NC_013525.1"/>
</dbReference>
<dbReference type="PROSITE" id="PS00670">
    <property type="entry name" value="D_2_HYDROXYACID_DH_2"/>
    <property type="match status" value="1"/>
</dbReference>
<dbReference type="SUPFAM" id="SSF51735">
    <property type="entry name" value="NAD(P)-binding Rossmann-fold domains"/>
    <property type="match status" value="1"/>
</dbReference>
<keyword evidence="8" id="KW-1185">Reference proteome</keyword>
<evidence type="ECO:0000256" key="1">
    <source>
        <dbReference type="ARBA" id="ARBA00005854"/>
    </source>
</evidence>
<dbReference type="PROSITE" id="PS00671">
    <property type="entry name" value="D_2_HYDROXYACID_DH_3"/>
    <property type="match status" value="1"/>
</dbReference>
<feature type="domain" description="D-isomer specific 2-hydroxyacid dehydrogenase NAD-binding" evidence="6">
    <location>
        <begin position="111"/>
        <end position="285"/>
    </location>
</feature>
<keyword evidence="2 4" id="KW-0560">Oxidoreductase</keyword>
<gene>
    <name evidence="7" type="ordered locus">Tter_0270</name>
</gene>
<feature type="domain" description="D-isomer specific 2-hydroxyacid dehydrogenase catalytic" evidence="5">
    <location>
        <begin position="16"/>
        <end position="316"/>
    </location>
</feature>
<dbReference type="InterPro" id="IPR006140">
    <property type="entry name" value="D-isomer_DH_NAD-bd"/>
</dbReference>
<dbReference type="KEGG" id="ttr:Tter_0270"/>
<dbReference type="InterPro" id="IPR043322">
    <property type="entry name" value="CtBP"/>
</dbReference>
<dbReference type="PANTHER" id="PTHR43761">
    <property type="entry name" value="D-ISOMER SPECIFIC 2-HYDROXYACID DEHYDROGENASE FAMILY PROTEIN (AFU_ORTHOLOGUE AFUA_1G13630)"/>
    <property type="match status" value="1"/>
</dbReference>
<reference evidence="8" key="1">
    <citation type="journal article" date="2010" name="Stand. Genomic Sci.">
        <title>Complete genome sequence of 'Thermobaculum terrenum' type strain (YNP1).</title>
        <authorList>
            <person name="Kiss H."/>
            <person name="Cleland D."/>
            <person name="Lapidus A."/>
            <person name="Lucas S."/>
            <person name="Glavina Del Rio T."/>
            <person name="Nolan M."/>
            <person name="Tice H."/>
            <person name="Han C."/>
            <person name="Goodwin L."/>
            <person name="Pitluck S."/>
            <person name="Liolios K."/>
            <person name="Ivanova N."/>
            <person name="Mavromatis K."/>
            <person name="Ovchinnikova G."/>
            <person name="Pati A."/>
            <person name="Chen A."/>
            <person name="Palaniappan K."/>
            <person name="Land M."/>
            <person name="Hauser L."/>
            <person name="Chang Y."/>
            <person name="Jeffries C."/>
            <person name="Lu M."/>
            <person name="Brettin T."/>
            <person name="Detter J."/>
            <person name="Goker M."/>
            <person name="Tindall B."/>
            <person name="Beck B."/>
            <person name="McDermott T."/>
            <person name="Woyke T."/>
            <person name="Bristow J."/>
            <person name="Eisen J."/>
            <person name="Markowitz V."/>
            <person name="Hugenholtz P."/>
            <person name="Kyrpides N."/>
            <person name="Klenk H."/>
            <person name="Cheng J."/>
        </authorList>
    </citation>
    <scope>NUCLEOTIDE SEQUENCE [LARGE SCALE GENOMIC DNA]</scope>
    <source>
        <strain evidence="8">ATCC BAA-798 / YNP1</strain>
    </source>
</reference>
<dbReference type="OrthoDB" id="9805416at2"/>
<sequence length="324" mass="35771">MSVYKVLITDAEYPDLSDEQRLLEEAGCQVSIAQCRLPEEVILAARDAFALMVQYAPITSDVIHALPNLKLISRAGVGVDSVDLDAAKEKGVWVANVPDYGVHEVASHAAAMILSLLRHVCFLDRKVREGVWHYLSTGEIHRISSLTLGVVGLGRIGRTLASMMLHVFGRVIGYDPYLPANAWPEGVDRVDLRDLFMKSNVVSLHLPLTKETSNMVNREFLALMPVGSYLVNTARGGLVNMEDLIYFLDSGHLAGAALDVLPKEPPVAGDPIIHHPKIIITPHVAWYSEESEKELRYKWAMNVVAFLKNGSPLYPVVMPVERSS</sequence>
<dbReference type="InterPro" id="IPR029753">
    <property type="entry name" value="D-isomer_DH_CS"/>
</dbReference>
<dbReference type="AlphaFoldDB" id="D1CE36"/>
<dbReference type="InterPro" id="IPR029752">
    <property type="entry name" value="D-isomer_DH_CS1"/>
</dbReference>
<accession>D1CE36</accession>
<dbReference type="Gene3D" id="3.40.50.720">
    <property type="entry name" value="NAD(P)-binding Rossmann-like Domain"/>
    <property type="match status" value="2"/>
</dbReference>
<evidence type="ECO:0000256" key="3">
    <source>
        <dbReference type="ARBA" id="ARBA00023027"/>
    </source>
</evidence>
<dbReference type="CDD" id="cd05299">
    <property type="entry name" value="CtBP_dh"/>
    <property type="match status" value="1"/>
</dbReference>